<dbReference type="GO" id="GO:0003677">
    <property type="term" value="F:DNA binding"/>
    <property type="evidence" value="ECO:0007669"/>
    <property type="project" value="UniProtKB-UniRule"/>
</dbReference>
<dbReference type="CDD" id="cd00086">
    <property type="entry name" value="homeodomain"/>
    <property type="match status" value="1"/>
</dbReference>
<feature type="domain" description="Homeobox" evidence="4">
    <location>
        <begin position="125"/>
        <end position="179"/>
    </location>
</feature>
<comment type="subcellular location">
    <subcellularLocation>
        <location evidence="1 2">Nucleus</location>
    </subcellularLocation>
</comment>
<name>A0A096YDT1_9AGAR</name>
<feature type="DNA-binding region" description="Homeobox" evidence="1">
    <location>
        <begin position="127"/>
        <end position="180"/>
    </location>
</feature>
<feature type="region of interest" description="Disordered" evidence="3">
    <location>
        <begin position="14"/>
        <end position="35"/>
    </location>
</feature>
<proteinExistence type="predicted"/>
<accession>A0A096YDT1</accession>
<feature type="compositionally biased region" description="Polar residues" evidence="3">
    <location>
        <begin position="14"/>
        <end position="29"/>
    </location>
</feature>
<dbReference type="GO" id="GO:0005634">
    <property type="term" value="C:nucleus"/>
    <property type="evidence" value="ECO:0007669"/>
    <property type="project" value="UniProtKB-SubCell"/>
</dbReference>
<evidence type="ECO:0000313" key="5">
    <source>
        <dbReference type="EMBL" id="AIN44157.1"/>
    </source>
</evidence>
<sequence length="428" mass="48528">MRRILDAARDLQQRSRLSCQRATEPQQHPSKPLPLELPPLLDLRDHTTGLSLSEERVNALSATFRSKEEELRKVIQSATSSALTSRPHDVQQTIRSSSVAWYERTRREWLLMLLEQTKEAEHSQFRRALDKPRFNYESVPLLEEYFKRNAYPSAPDRTFLAKKTKMTPKQIEVWVCVSRIIVQGLRRRESPYIASLLCPLSSWQEKCLGLPTRLTKAGSLENPLTLPAESVLPKRYHRRCLWTESPAQYDFSFSSLIWPRQGSFSRTRPPTLSVDELTSAFEQLSLWDNSTSTRRSPPRNVRRKPWRMPLYARPQVAPLPALIKKQTGQDSSAIKGHRPQSSVYLVSRGSGSVGRHIVRGRSAASSLPVHVPSTPPANLDQSLSDIISVSARTFYPSPYPPMLTHTTSRCAFGQGGFSTIALPPVQII</sequence>
<dbReference type="Gene3D" id="1.10.10.60">
    <property type="entry name" value="Homeodomain-like"/>
    <property type="match status" value="1"/>
</dbReference>
<evidence type="ECO:0000256" key="1">
    <source>
        <dbReference type="PROSITE-ProRule" id="PRU00108"/>
    </source>
</evidence>
<reference evidence="5" key="1">
    <citation type="submission" date="2013-09" db="EMBL/GenBank/DDBJ databases">
        <title>The polymorphism of mating type A locus of Volvariella volvacea.</title>
        <authorList>
            <person name="Wang H."/>
        </authorList>
    </citation>
    <scope>NUCLEOTIDE SEQUENCE</scope>
</reference>
<dbReference type="InterPro" id="IPR001356">
    <property type="entry name" value="HD"/>
</dbReference>
<dbReference type="SUPFAM" id="SSF46689">
    <property type="entry name" value="Homeodomain-like"/>
    <property type="match status" value="1"/>
</dbReference>
<dbReference type="SMART" id="SM00389">
    <property type="entry name" value="HOX"/>
    <property type="match status" value="1"/>
</dbReference>
<protein>
    <submittedName>
        <fullName evidence="5">HD2 protein</fullName>
    </submittedName>
</protein>
<evidence type="ECO:0000256" key="2">
    <source>
        <dbReference type="RuleBase" id="RU000682"/>
    </source>
</evidence>
<keyword evidence="1 2" id="KW-0371">Homeobox</keyword>
<evidence type="ECO:0000259" key="4">
    <source>
        <dbReference type="PROSITE" id="PS50071"/>
    </source>
</evidence>
<dbReference type="InterPro" id="IPR009057">
    <property type="entry name" value="Homeodomain-like_sf"/>
</dbReference>
<keyword evidence="1 2" id="KW-0238">DNA-binding</keyword>
<organism evidence="5">
    <name type="scientific">Volvariella volvacea</name>
    <dbReference type="NCBI Taxonomy" id="36659"/>
    <lineage>
        <taxon>Eukaryota</taxon>
        <taxon>Fungi</taxon>
        <taxon>Dikarya</taxon>
        <taxon>Basidiomycota</taxon>
        <taxon>Agaricomycotina</taxon>
        <taxon>Agaricomycetes</taxon>
        <taxon>Agaricomycetidae</taxon>
        <taxon>Agaricales</taxon>
        <taxon>Pluteineae</taxon>
        <taxon>Pluteaceae</taxon>
        <taxon>Volvariella</taxon>
    </lineage>
</organism>
<evidence type="ECO:0000256" key="3">
    <source>
        <dbReference type="SAM" id="MobiDB-lite"/>
    </source>
</evidence>
<dbReference type="Pfam" id="PF00046">
    <property type="entry name" value="Homeodomain"/>
    <property type="match status" value="1"/>
</dbReference>
<dbReference type="PROSITE" id="PS50071">
    <property type="entry name" value="HOMEOBOX_2"/>
    <property type="match status" value="1"/>
</dbReference>
<keyword evidence="1 2" id="KW-0539">Nucleus</keyword>
<dbReference type="EMBL" id="KF702361">
    <property type="protein sequence ID" value="AIN44157.1"/>
    <property type="molecule type" value="Genomic_DNA"/>
</dbReference>
<dbReference type="AlphaFoldDB" id="A0A096YDT1"/>